<accession>A0A0A7PIE8</accession>
<dbReference type="EMBL" id="CP009122">
    <property type="protein sequence ID" value="AJA09734.1"/>
    <property type="molecule type" value="Genomic_DNA"/>
</dbReference>
<gene>
    <name evidence="1" type="ORF">SKP52_14245</name>
</gene>
<reference evidence="1 2" key="1">
    <citation type="journal article" date="2015" name="Int. J. Syst. Evol. Microbiol.">
        <title>Description of Sphingopyxis fribergensis sp. nov. - a soil bacterium with the ability to degrade styrene and phenylacetic acid.</title>
        <authorList>
            <person name="Oelschlagel M."/>
            <person name="Ruckert C."/>
            <person name="Kalinowski J."/>
            <person name="Schmidt G."/>
            <person name="Schlomann M."/>
            <person name="Tischler D."/>
        </authorList>
    </citation>
    <scope>NUCLEOTIDE SEQUENCE [LARGE SCALE GENOMIC DNA]</scope>
    <source>
        <strain evidence="1 2">Kp5.2</strain>
    </source>
</reference>
<dbReference type="KEGG" id="sphk:SKP52_14245"/>
<keyword evidence="2" id="KW-1185">Reference proteome</keyword>
<evidence type="ECO:0000313" key="1">
    <source>
        <dbReference type="EMBL" id="AJA09734.1"/>
    </source>
</evidence>
<dbReference type="AlphaFoldDB" id="A0A0A7PIE8"/>
<sequence>MAAAVDVTVIFGRFVEGVDIALVRAPPVDFGEQPLRITFEDLPIFVDRGRSRDLSPCRYGHLDISWRSTRSKGERSRSCKLRPEKCRKPMPVKAGGGFPSIVPGVRDRCDRLLRLIPGRLRSILRTSAAMRPGRLRHITRTFSCGRRAIFGWKNRLLRLSVRSSWETDQLRWIRIPWISLSKATAFNRTAFFVSSAFRVLMAASIFSRRRTFAAANAAFLSRSSRTSL</sequence>
<protein>
    <submittedName>
        <fullName evidence="1">Uncharacterized protein</fullName>
    </submittedName>
</protein>
<organism evidence="1 2">
    <name type="scientific">Sphingopyxis fribergensis</name>
    <dbReference type="NCBI Taxonomy" id="1515612"/>
    <lineage>
        <taxon>Bacteria</taxon>
        <taxon>Pseudomonadati</taxon>
        <taxon>Pseudomonadota</taxon>
        <taxon>Alphaproteobacteria</taxon>
        <taxon>Sphingomonadales</taxon>
        <taxon>Sphingomonadaceae</taxon>
        <taxon>Sphingopyxis</taxon>
    </lineage>
</organism>
<dbReference type="Proteomes" id="UP000030907">
    <property type="component" value="Chromosome"/>
</dbReference>
<proteinExistence type="predicted"/>
<dbReference type="HOGENOM" id="CLU_1214181_0_0_5"/>
<name>A0A0A7PIE8_9SPHN</name>
<evidence type="ECO:0000313" key="2">
    <source>
        <dbReference type="Proteomes" id="UP000030907"/>
    </source>
</evidence>